<dbReference type="CDD" id="cd23767">
    <property type="entry name" value="IQCD"/>
    <property type="match status" value="1"/>
</dbReference>
<feature type="domain" description="WW" evidence="7">
    <location>
        <begin position="703"/>
        <end position="731"/>
    </location>
</feature>
<evidence type="ECO:0000259" key="8">
    <source>
        <dbReference type="PROSITE" id="PS50119"/>
    </source>
</evidence>
<dbReference type="AlphaFoldDB" id="A0A6G0XAZ8"/>
<dbReference type="VEuPathDB" id="FungiDB:AeMF1_000985"/>
<protein>
    <recommendedName>
        <fullName evidence="11">WW domain-containing protein</fullName>
    </recommendedName>
</protein>
<dbReference type="PANTHER" id="PTHR22706:SF1">
    <property type="entry name" value="ASSEMBLY FACTOR FOR SPINDLE MICROTUBULES"/>
    <property type="match status" value="1"/>
</dbReference>
<dbReference type="GO" id="GO:0005737">
    <property type="term" value="C:cytoplasm"/>
    <property type="evidence" value="ECO:0007669"/>
    <property type="project" value="UniProtKB-SubCell"/>
</dbReference>
<dbReference type="InterPro" id="IPR038446">
    <property type="entry name" value="CEBP_ZZ_sf"/>
</dbReference>
<name>A0A6G0XAZ8_9STRA</name>
<evidence type="ECO:0000256" key="5">
    <source>
        <dbReference type="PROSITE-ProRule" id="PRU00024"/>
    </source>
</evidence>
<keyword evidence="5" id="KW-0862">Zinc</keyword>
<keyword evidence="2" id="KW-0963">Cytoplasm</keyword>
<evidence type="ECO:0000256" key="6">
    <source>
        <dbReference type="SAM" id="Coils"/>
    </source>
</evidence>
<dbReference type="Proteomes" id="UP000481153">
    <property type="component" value="Unassembled WGS sequence"/>
</dbReference>
<dbReference type="GO" id="GO:0000922">
    <property type="term" value="C:spindle pole"/>
    <property type="evidence" value="ECO:0007669"/>
    <property type="project" value="TreeGrafter"/>
</dbReference>
<feature type="domain" description="WW" evidence="7">
    <location>
        <begin position="812"/>
        <end position="846"/>
    </location>
</feature>
<feature type="domain" description="B box-type" evidence="8">
    <location>
        <begin position="609"/>
        <end position="655"/>
    </location>
</feature>
<accession>A0A6G0XAZ8</accession>
<comment type="subcellular location">
    <subcellularLocation>
        <location evidence="1">Cytoplasm</location>
    </subcellularLocation>
</comment>
<dbReference type="InterPro" id="IPR001202">
    <property type="entry name" value="WW_dom"/>
</dbReference>
<keyword evidence="5" id="KW-0479">Metal-binding</keyword>
<proteinExistence type="predicted"/>
<dbReference type="SUPFAM" id="SSF52047">
    <property type="entry name" value="RNI-like"/>
    <property type="match status" value="1"/>
</dbReference>
<sequence length="852" mass="100216">MVRSAGRKRKSHGGVRLNALQTDVIDPANKALSPTKLQRRSSKLTVEQERLLSSFDMAYNELPSELMTGHDLDLSMWTLVVHDSCLAKMAVAQSQKGWASISNQTLDEPTTSLASLLPGCQKIDDMALLAMSDCLFELQHLWLSGLPNITIIGVSWLADRCTKLMHLDVSNSSISYTSLKPLRGAWKYGELHERNKTCGIFPKYRAEDILFLDFYGACWKAVIRIQCLYRARVARREAAQRRELALIHWAASKMQSIYRGRQARRYAMVQRMQRRRKEEAAMMIQAAFRAYLARRLAARLRLQRERERYIQMVIKVQSAWRQKIARDIFNSKRLLKLAWEQKREASAKIIQRGYRSYTWRKCNFLYLTAMRLKREQEQAAANKLQTLYRGRAARLEAQRKREALRLFQMQKEKAANCLQRVIRRRRERRIQRRRLQREAELETTAIRIQKRYRLRRQMLSYQLMKLGREFQQQTAAALRLQAAWRRKQGHLAKHMLRILKDEEYQRRVKAATKLQTRWRGRLGRALAAQAQIDAIHRLAMEAKRRNELATRIQAGWRGMKGRRRYNEALNIRKRRWKEVPNTETGKKVYYHQDTGEIRYRMPQDLLDILPKPRCNDCDVADAMVECGDCGEFFCKECWDAIHAGGRRRKHRFRTLYDFYDKRIDYGDGEFPSVWPSEIEQDDLDGWFYRASPFREPCLVLGEWEKYVDDANHREWYFNPTTKVSTYLPPDAFKASAEDISLAWVQKRDSLNHATYYFNKKTGQRTFERPPKFVEDDVVEDASPIQDQPTMIVQEPTENVQGDGATILPVYGVDLGYGWTQYWDETYQTYYYYNTTTQELTYTPPDTLSGIAL</sequence>
<reference evidence="9 10" key="1">
    <citation type="submission" date="2019-07" db="EMBL/GenBank/DDBJ databases">
        <title>Genomics analysis of Aphanomyces spp. identifies a new class of oomycete effector associated with host adaptation.</title>
        <authorList>
            <person name="Gaulin E."/>
        </authorList>
    </citation>
    <scope>NUCLEOTIDE SEQUENCE [LARGE SCALE GENOMIC DNA]</scope>
    <source>
        <strain evidence="9 10">ATCC 201684</strain>
    </source>
</reference>
<dbReference type="Pfam" id="PF22586">
    <property type="entry name" value="ANCHR-like_BBOX"/>
    <property type="match status" value="1"/>
</dbReference>
<dbReference type="PROSITE" id="PS50096">
    <property type="entry name" value="IQ"/>
    <property type="match status" value="5"/>
</dbReference>
<dbReference type="GO" id="GO:0007051">
    <property type="term" value="P:spindle organization"/>
    <property type="evidence" value="ECO:0007669"/>
    <property type="project" value="TreeGrafter"/>
</dbReference>
<evidence type="ECO:0000256" key="2">
    <source>
        <dbReference type="ARBA" id="ARBA00022490"/>
    </source>
</evidence>
<dbReference type="SMART" id="SM00015">
    <property type="entry name" value="IQ"/>
    <property type="match status" value="9"/>
</dbReference>
<evidence type="ECO:0000313" key="10">
    <source>
        <dbReference type="Proteomes" id="UP000481153"/>
    </source>
</evidence>
<dbReference type="Gene3D" id="1.20.5.190">
    <property type="match status" value="2"/>
</dbReference>
<evidence type="ECO:0008006" key="11">
    <source>
        <dbReference type="Google" id="ProtNLM"/>
    </source>
</evidence>
<dbReference type="GO" id="GO:0000278">
    <property type="term" value="P:mitotic cell cycle"/>
    <property type="evidence" value="ECO:0007669"/>
    <property type="project" value="TreeGrafter"/>
</dbReference>
<dbReference type="InterPro" id="IPR000315">
    <property type="entry name" value="Znf_B-box"/>
</dbReference>
<dbReference type="PROSITE" id="PS50119">
    <property type="entry name" value="ZF_BBOX"/>
    <property type="match status" value="1"/>
</dbReference>
<evidence type="ECO:0000259" key="7">
    <source>
        <dbReference type="PROSITE" id="PS50020"/>
    </source>
</evidence>
<dbReference type="SMART" id="SM00456">
    <property type="entry name" value="WW"/>
    <property type="match status" value="4"/>
</dbReference>
<evidence type="ECO:0000256" key="1">
    <source>
        <dbReference type="ARBA" id="ARBA00004496"/>
    </source>
</evidence>
<dbReference type="GO" id="GO:0051295">
    <property type="term" value="P:establishment of meiotic spindle localization"/>
    <property type="evidence" value="ECO:0007669"/>
    <property type="project" value="TreeGrafter"/>
</dbReference>
<gene>
    <name evidence="9" type="ORF">Ae201684_006505</name>
</gene>
<dbReference type="EMBL" id="VJMJ01000084">
    <property type="protein sequence ID" value="KAF0737336.1"/>
    <property type="molecule type" value="Genomic_DNA"/>
</dbReference>
<dbReference type="GO" id="GO:0005516">
    <property type="term" value="F:calmodulin binding"/>
    <property type="evidence" value="ECO:0007669"/>
    <property type="project" value="UniProtKB-KW"/>
</dbReference>
<dbReference type="Gene3D" id="3.80.10.10">
    <property type="entry name" value="Ribonuclease Inhibitor"/>
    <property type="match status" value="1"/>
</dbReference>
<keyword evidence="10" id="KW-1185">Reference proteome</keyword>
<dbReference type="InterPro" id="IPR000048">
    <property type="entry name" value="IQ_motif_EF-hand-BS"/>
</dbReference>
<dbReference type="PROSITE" id="PS50020">
    <property type="entry name" value="WW_DOMAIN_2"/>
    <property type="match status" value="2"/>
</dbReference>
<dbReference type="InterPro" id="IPR032675">
    <property type="entry name" value="LRR_dom_sf"/>
</dbReference>
<evidence type="ECO:0000256" key="3">
    <source>
        <dbReference type="ARBA" id="ARBA00022737"/>
    </source>
</evidence>
<feature type="coiled-coil region" evidence="6">
    <location>
        <begin position="392"/>
        <end position="438"/>
    </location>
</feature>
<keyword evidence="3" id="KW-0677">Repeat</keyword>
<dbReference type="Pfam" id="PF00612">
    <property type="entry name" value="IQ"/>
    <property type="match status" value="5"/>
</dbReference>
<evidence type="ECO:0000256" key="4">
    <source>
        <dbReference type="ARBA" id="ARBA00022860"/>
    </source>
</evidence>
<dbReference type="PANTHER" id="PTHR22706">
    <property type="entry name" value="ASSEMBLY FACTOR FOR SPINDLE MICROTUBULES"/>
    <property type="match status" value="1"/>
</dbReference>
<dbReference type="Gene3D" id="2.20.70.10">
    <property type="match status" value="1"/>
</dbReference>
<keyword evidence="6" id="KW-0175">Coiled coil</keyword>
<dbReference type="InterPro" id="IPR051185">
    <property type="entry name" value="ASPM"/>
</dbReference>
<dbReference type="Gene3D" id="4.10.640.40">
    <property type="entry name" value="Cytoplasmic polyadenylation element-binding protein, ZZ domain"/>
    <property type="match status" value="1"/>
</dbReference>
<keyword evidence="5" id="KW-0863">Zinc-finger</keyword>
<comment type="caution">
    <text evidence="9">The sequence shown here is derived from an EMBL/GenBank/DDBJ whole genome shotgun (WGS) entry which is preliminary data.</text>
</comment>
<organism evidence="9 10">
    <name type="scientific">Aphanomyces euteiches</name>
    <dbReference type="NCBI Taxonomy" id="100861"/>
    <lineage>
        <taxon>Eukaryota</taxon>
        <taxon>Sar</taxon>
        <taxon>Stramenopiles</taxon>
        <taxon>Oomycota</taxon>
        <taxon>Saprolegniomycetes</taxon>
        <taxon>Saprolegniales</taxon>
        <taxon>Verrucalvaceae</taxon>
        <taxon>Aphanomyces</taxon>
    </lineage>
</organism>
<evidence type="ECO:0000313" key="9">
    <source>
        <dbReference type="EMBL" id="KAF0737336.1"/>
    </source>
</evidence>
<dbReference type="GO" id="GO:0008270">
    <property type="term" value="F:zinc ion binding"/>
    <property type="evidence" value="ECO:0007669"/>
    <property type="project" value="UniProtKB-KW"/>
</dbReference>
<keyword evidence="4" id="KW-0112">Calmodulin-binding</keyword>